<reference evidence="3" key="1">
    <citation type="submission" date="2021-03" db="EMBL/GenBank/DDBJ databases">
        <title>Draft genome sequence of rust myrtle Austropuccinia psidii MF-1, a brazilian biotype.</title>
        <authorList>
            <person name="Quecine M.C."/>
            <person name="Pachon D.M.R."/>
            <person name="Bonatelli M.L."/>
            <person name="Correr F.H."/>
            <person name="Franceschini L.M."/>
            <person name="Leite T.F."/>
            <person name="Margarido G.R.A."/>
            <person name="Almeida C.A."/>
            <person name="Ferrarezi J.A."/>
            <person name="Labate C.A."/>
        </authorList>
    </citation>
    <scope>NUCLEOTIDE SEQUENCE</scope>
    <source>
        <strain evidence="3">MF-1</strain>
    </source>
</reference>
<proteinExistence type="predicted"/>
<comment type="caution">
    <text evidence="3">The sequence shown here is derived from an EMBL/GenBank/DDBJ whole genome shotgun (WGS) entry which is preliminary data.</text>
</comment>
<evidence type="ECO:0000313" key="3">
    <source>
        <dbReference type="EMBL" id="MBW0533529.1"/>
    </source>
</evidence>
<dbReference type="Pfam" id="PF03732">
    <property type="entry name" value="Retrotrans_gag"/>
    <property type="match status" value="1"/>
</dbReference>
<feature type="region of interest" description="Disordered" evidence="1">
    <location>
        <begin position="1"/>
        <end position="87"/>
    </location>
</feature>
<gene>
    <name evidence="3" type="ORF">O181_073244</name>
</gene>
<feature type="compositionally biased region" description="Acidic residues" evidence="1">
    <location>
        <begin position="40"/>
        <end position="57"/>
    </location>
</feature>
<evidence type="ECO:0000256" key="1">
    <source>
        <dbReference type="SAM" id="MobiDB-lite"/>
    </source>
</evidence>
<sequence length="274" mass="30699">MEGAAPYRKEGRGPRRSRSFSGVVGGFPGLSRTSLKIPGEDDEEEDENSMEEEESEGTEAAPAPVGVSQGTGRPTSAQSDQPVSHQSEPSLLAIMQQMTQIMANLQAASSSESSRPPAYKTPSIKAQEFSDGTQPFKFRSFIKSYPSYLLNSWKLFESQLFTLFGHPNEVRKAEAEFDSLRMKEGGHVSLYIADFRSLVSRIGDWGERDLIYHFRRGLASRILDQLASHPSNIDSLQELMDITLKLDTRYHERQKEKKPEASKSKSYHPQNYSS</sequence>
<feature type="domain" description="Retrotransposon gag" evidence="2">
    <location>
        <begin position="144"/>
        <end position="219"/>
    </location>
</feature>
<dbReference type="Proteomes" id="UP000765509">
    <property type="component" value="Unassembled WGS sequence"/>
</dbReference>
<name>A0A9Q3IC96_9BASI</name>
<dbReference type="EMBL" id="AVOT02038615">
    <property type="protein sequence ID" value="MBW0533529.1"/>
    <property type="molecule type" value="Genomic_DNA"/>
</dbReference>
<dbReference type="OrthoDB" id="2447685at2759"/>
<feature type="compositionally biased region" description="Basic and acidic residues" evidence="1">
    <location>
        <begin position="251"/>
        <end position="263"/>
    </location>
</feature>
<dbReference type="InterPro" id="IPR005162">
    <property type="entry name" value="Retrotrans_gag_dom"/>
</dbReference>
<accession>A0A9Q3IC96</accession>
<feature type="compositionally biased region" description="Polar residues" evidence="1">
    <location>
        <begin position="68"/>
        <end position="87"/>
    </location>
</feature>
<feature type="region of interest" description="Disordered" evidence="1">
    <location>
        <begin position="104"/>
        <end position="126"/>
    </location>
</feature>
<evidence type="ECO:0000259" key="2">
    <source>
        <dbReference type="Pfam" id="PF03732"/>
    </source>
</evidence>
<evidence type="ECO:0000313" key="4">
    <source>
        <dbReference type="Proteomes" id="UP000765509"/>
    </source>
</evidence>
<dbReference type="AlphaFoldDB" id="A0A9Q3IC96"/>
<keyword evidence="4" id="KW-1185">Reference proteome</keyword>
<organism evidence="3 4">
    <name type="scientific">Austropuccinia psidii MF-1</name>
    <dbReference type="NCBI Taxonomy" id="1389203"/>
    <lineage>
        <taxon>Eukaryota</taxon>
        <taxon>Fungi</taxon>
        <taxon>Dikarya</taxon>
        <taxon>Basidiomycota</taxon>
        <taxon>Pucciniomycotina</taxon>
        <taxon>Pucciniomycetes</taxon>
        <taxon>Pucciniales</taxon>
        <taxon>Sphaerophragmiaceae</taxon>
        <taxon>Austropuccinia</taxon>
    </lineage>
</organism>
<feature type="region of interest" description="Disordered" evidence="1">
    <location>
        <begin position="251"/>
        <end position="274"/>
    </location>
</feature>
<protein>
    <recommendedName>
        <fullName evidence="2">Retrotransposon gag domain-containing protein</fullName>
    </recommendedName>
</protein>